<reference evidence="2" key="3">
    <citation type="submission" date="2020-12" db="UniProtKB">
        <authorList>
            <consortium name="EnsemblPlants"/>
        </authorList>
    </citation>
    <scope>IDENTIFICATION</scope>
</reference>
<protein>
    <submittedName>
        <fullName evidence="1 2">Uncharacterized protein</fullName>
    </submittedName>
</protein>
<dbReference type="Proteomes" id="UP000006727">
    <property type="component" value="Chromosome 4"/>
</dbReference>
<reference evidence="1 3" key="2">
    <citation type="journal article" date="2018" name="Plant J.">
        <title>The Physcomitrella patens chromosome-scale assembly reveals moss genome structure and evolution.</title>
        <authorList>
            <person name="Lang D."/>
            <person name="Ullrich K.K."/>
            <person name="Murat F."/>
            <person name="Fuchs J."/>
            <person name="Jenkins J."/>
            <person name="Haas F.B."/>
            <person name="Piednoel M."/>
            <person name="Gundlach H."/>
            <person name="Van Bel M."/>
            <person name="Meyberg R."/>
            <person name="Vives C."/>
            <person name="Morata J."/>
            <person name="Symeonidi A."/>
            <person name="Hiss M."/>
            <person name="Muchero W."/>
            <person name="Kamisugi Y."/>
            <person name="Saleh O."/>
            <person name="Blanc G."/>
            <person name="Decker E.L."/>
            <person name="van Gessel N."/>
            <person name="Grimwood J."/>
            <person name="Hayes R.D."/>
            <person name="Graham S.W."/>
            <person name="Gunter L.E."/>
            <person name="McDaniel S.F."/>
            <person name="Hoernstein S.N.W."/>
            <person name="Larsson A."/>
            <person name="Li F.W."/>
            <person name="Perroud P.F."/>
            <person name="Phillips J."/>
            <person name="Ranjan P."/>
            <person name="Rokshar D.S."/>
            <person name="Rothfels C.J."/>
            <person name="Schneider L."/>
            <person name="Shu S."/>
            <person name="Stevenson D.W."/>
            <person name="Thummler F."/>
            <person name="Tillich M."/>
            <person name="Villarreal Aguilar J.C."/>
            <person name="Widiez T."/>
            <person name="Wong G.K."/>
            <person name="Wymore A."/>
            <person name="Zhang Y."/>
            <person name="Zimmer A.D."/>
            <person name="Quatrano R.S."/>
            <person name="Mayer K.F.X."/>
            <person name="Goodstein D."/>
            <person name="Casacuberta J.M."/>
            <person name="Vandepoele K."/>
            <person name="Reski R."/>
            <person name="Cuming A.C."/>
            <person name="Tuskan G.A."/>
            <person name="Maumus F."/>
            <person name="Salse J."/>
            <person name="Schmutz J."/>
            <person name="Rensing S.A."/>
        </authorList>
    </citation>
    <scope>NUCLEOTIDE SEQUENCE [LARGE SCALE GENOMIC DNA]</scope>
    <source>
        <strain evidence="2 3">cv. Gransden 2004</strain>
    </source>
</reference>
<name>A0A2K1KML4_PHYPA</name>
<keyword evidence="3" id="KW-1185">Reference proteome</keyword>
<dbReference type="EMBL" id="ABEU02000004">
    <property type="protein sequence ID" value="PNR55018.1"/>
    <property type="molecule type" value="Genomic_DNA"/>
</dbReference>
<sequence>MSLLPSTLSTPYKNCSCKIFRCAPEEAVDQRQPSNLPALDCDCYKLTSGHLHLQDGDRINNPKKFNTSKILLVVPTPRALRKDDAIKRQKNFQAICAEFLLYNGSLMEAGMRTLVPLSMEVSAGFAQQVANTITFFQRHYYANRISIVHSRLSSRELRRNSKPLEPDLSDTSSTARFTLSLDYINVGALVMTRHRYCALMSYNTRHYPEPTKQVPCLATHQSRTVDRASCKQQEARESTHTHTHSSLVMENPYPSILIHRSFSSLAHTEALHPSKSRSHSPSRSPRIPRRVTKCFGWKQSRIVREVISSAASPTCLAMESVRGSYSGFYTRVGSLFLLFSLEEKPSPQVPPSGLLLRLH</sequence>
<evidence type="ECO:0000313" key="2">
    <source>
        <dbReference type="EnsemblPlants" id="Pp3c4_7660V3.1"/>
    </source>
</evidence>
<proteinExistence type="predicted"/>
<gene>
    <name evidence="1" type="ORF">PHYPA_005911</name>
</gene>
<organism evidence="1">
    <name type="scientific">Physcomitrium patens</name>
    <name type="common">Spreading-leaved earth moss</name>
    <name type="synonym">Physcomitrella patens</name>
    <dbReference type="NCBI Taxonomy" id="3218"/>
    <lineage>
        <taxon>Eukaryota</taxon>
        <taxon>Viridiplantae</taxon>
        <taxon>Streptophyta</taxon>
        <taxon>Embryophyta</taxon>
        <taxon>Bryophyta</taxon>
        <taxon>Bryophytina</taxon>
        <taxon>Bryopsida</taxon>
        <taxon>Funariidae</taxon>
        <taxon>Funariales</taxon>
        <taxon>Funariaceae</taxon>
        <taxon>Physcomitrium</taxon>
    </lineage>
</organism>
<dbReference type="EnsemblPlants" id="Pp3c4_7660V3.1">
    <property type="protein sequence ID" value="Pp3c4_7660V3.1"/>
    <property type="gene ID" value="Pp3c4_7660"/>
</dbReference>
<accession>A0A2K1KML4</accession>
<dbReference type="AlphaFoldDB" id="A0A2K1KML4"/>
<dbReference type="Gramene" id="Pp3c4_7660V3.1">
    <property type="protein sequence ID" value="Pp3c4_7660V3.1"/>
    <property type="gene ID" value="Pp3c4_7660"/>
</dbReference>
<evidence type="ECO:0000313" key="1">
    <source>
        <dbReference type="EMBL" id="PNR55018.1"/>
    </source>
</evidence>
<evidence type="ECO:0000313" key="3">
    <source>
        <dbReference type="Proteomes" id="UP000006727"/>
    </source>
</evidence>
<reference evidence="1 3" key="1">
    <citation type="journal article" date="2008" name="Science">
        <title>The Physcomitrella genome reveals evolutionary insights into the conquest of land by plants.</title>
        <authorList>
            <person name="Rensing S."/>
            <person name="Lang D."/>
            <person name="Zimmer A."/>
            <person name="Terry A."/>
            <person name="Salamov A."/>
            <person name="Shapiro H."/>
            <person name="Nishiyama T."/>
            <person name="Perroud P.-F."/>
            <person name="Lindquist E."/>
            <person name="Kamisugi Y."/>
            <person name="Tanahashi T."/>
            <person name="Sakakibara K."/>
            <person name="Fujita T."/>
            <person name="Oishi K."/>
            <person name="Shin-I T."/>
            <person name="Kuroki Y."/>
            <person name="Toyoda A."/>
            <person name="Suzuki Y."/>
            <person name="Hashimoto A."/>
            <person name="Yamaguchi K."/>
            <person name="Sugano A."/>
            <person name="Kohara Y."/>
            <person name="Fujiyama A."/>
            <person name="Anterola A."/>
            <person name="Aoki S."/>
            <person name="Ashton N."/>
            <person name="Barbazuk W.B."/>
            <person name="Barker E."/>
            <person name="Bennetzen J."/>
            <person name="Bezanilla M."/>
            <person name="Blankenship R."/>
            <person name="Cho S.H."/>
            <person name="Dutcher S."/>
            <person name="Estelle M."/>
            <person name="Fawcett J.A."/>
            <person name="Gundlach H."/>
            <person name="Hanada K."/>
            <person name="Heyl A."/>
            <person name="Hicks K.A."/>
            <person name="Hugh J."/>
            <person name="Lohr M."/>
            <person name="Mayer K."/>
            <person name="Melkozernov A."/>
            <person name="Murata T."/>
            <person name="Nelson D."/>
            <person name="Pils B."/>
            <person name="Prigge M."/>
            <person name="Reiss B."/>
            <person name="Renner T."/>
            <person name="Rombauts S."/>
            <person name="Rushton P."/>
            <person name="Sanderfoot A."/>
            <person name="Schween G."/>
            <person name="Shiu S.-H."/>
            <person name="Stueber K."/>
            <person name="Theodoulou F.L."/>
            <person name="Tu H."/>
            <person name="Van de Peer Y."/>
            <person name="Verrier P.J."/>
            <person name="Waters E."/>
            <person name="Wood A."/>
            <person name="Yang L."/>
            <person name="Cove D."/>
            <person name="Cuming A."/>
            <person name="Hasebe M."/>
            <person name="Lucas S."/>
            <person name="Mishler D.B."/>
            <person name="Reski R."/>
            <person name="Grigoriev I."/>
            <person name="Quatrano R.S."/>
            <person name="Boore J.L."/>
        </authorList>
    </citation>
    <scope>NUCLEOTIDE SEQUENCE [LARGE SCALE GENOMIC DNA]</scope>
    <source>
        <strain evidence="2 3">cv. Gransden 2004</strain>
    </source>
</reference>
<dbReference type="InParanoid" id="A0A2K1KML4"/>